<dbReference type="Pfam" id="PF07729">
    <property type="entry name" value="FCD"/>
    <property type="match status" value="1"/>
</dbReference>
<reference evidence="5 6" key="1">
    <citation type="submission" date="2019-09" db="EMBL/GenBank/DDBJ databases">
        <title>YIM 132548 draft genome.</title>
        <authorList>
            <person name="Jiang L."/>
        </authorList>
    </citation>
    <scope>NUCLEOTIDE SEQUENCE [LARGE SCALE GENOMIC DNA]</scope>
    <source>
        <strain evidence="5 6">YIM 132548</strain>
    </source>
</reference>
<sequence length="233" mass="25014">MSSSSALAELPQLDRRTLGDTTYEALSDLLAAGRLAPGDRLSLRRSAAVLGVSVMPVREAVSRLVAEGALEVSPNRAIRVPTMTRVEFRALAETRMAVEGIAAARAAEQRSEEHLAEIHRTEAAFRRTAERADPDSAMAVALNRDLHFAIYAACGLPPLREIIARLWLKAGPVINLDLRAHPERLLQGFALRRHAEALRAIEARDGAGAAAAIAADIGEAAEFIMSRGGLRDG</sequence>
<dbReference type="GO" id="GO:0003700">
    <property type="term" value="F:DNA-binding transcription factor activity"/>
    <property type="evidence" value="ECO:0007669"/>
    <property type="project" value="InterPro"/>
</dbReference>
<evidence type="ECO:0000313" key="6">
    <source>
        <dbReference type="Proteomes" id="UP000441523"/>
    </source>
</evidence>
<dbReference type="InterPro" id="IPR036388">
    <property type="entry name" value="WH-like_DNA-bd_sf"/>
</dbReference>
<protein>
    <submittedName>
        <fullName evidence="5">GntR family transcriptional regulator</fullName>
    </submittedName>
</protein>
<dbReference type="Gene3D" id="1.20.120.530">
    <property type="entry name" value="GntR ligand-binding domain-like"/>
    <property type="match status" value="1"/>
</dbReference>
<keyword evidence="6" id="KW-1185">Reference proteome</keyword>
<dbReference type="InterPro" id="IPR036390">
    <property type="entry name" value="WH_DNA-bd_sf"/>
</dbReference>
<keyword evidence="1" id="KW-0805">Transcription regulation</keyword>
<dbReference type="Proteomes" id="UP000441523">
    <property type="component" value="Unassembled WGS sequence"/>
</dbReference>
<evidence type="ECO:0000259" key="4">
    <source>
        <dbReference type="PROSITE" id="PS50949"/>
    </source>
</evidence>
<dbReference type="RefSeq" id="WP_150962281.1">
    <property type="nucleotide sequence ID" value="NZ_VZZJ01000004.1"/>
</dbReference>
<organism evidence="5 6">
    <name type="scientific">Methylobacterium planeticum</name>
    <dbReference type="NCBI Taxonomy" id="2615211"/>
    <lineage>
        <taxon>Bacteria</taxon>
        <taxon>Pseudomonadati</taxon>
        <taxon>Pseudomonadota</taxon>
        <taxon>Alphaproteobacteria</taxon>
        <taxon>Hyphomicrobiales</taxon>
        <taxon>Methylobacteriaceae</taxon>
        <taxon>Methylobacterium</taxon>
    </lineage>
</organism>
<name>A0A6N6MXA9_9HYPH</name>
<dbReference type="InterPro" id="IPR000524">
    <property type="entry name" value="Tscrpt_reg_HTH_GntR"/>
</dbReference>
<dbReference type="InterPro" id="IPR008920">
    <property type="entry name" value="TF_FadR/GntR_C"/>
</dbReference>
<evidence type="ECO:0000256" key="1">
    <source>
        <dbReference type="ARBA" id="ARBA00023015"/>
    </source>
</evidence>
<dbReference type="PANTHER" id="PTHR43537:SF39">
    <property type="entry name" value="HTH-TYPE TRANSCRIPTIONAL REGULATOR MCBR"/>
    <property type="match status" value="1"/>
</dbReference>
<dbReference type="SUPFAM" id="SSF48008">
    <property type="entry name" value="GntR ligand-binding domain-like"/>
    <property type="match status" value="1"/>
</dbReference>
<gene>
    <name evidence="5" type="ORF">F6X51_05775</name>
</gene>
<evidence type="ECO:0000313" key="5">
    <source>
        <dbReference type="EMBL" id="KAB1074640.1"/>
    </source>
</evidence>
<dbReference type="SMART" id="SM00895">
    <property type="entry name" value="FCD"/>
    <property type="match status" value="1"/>
</dbReference>
<dbReference type="EMBL" id="VZZJ01000004">
    <property type="protein sequence ID" value="KAB1074640.1"/>
    <property type="molecule type" value="Genomic_DNA"/>
</dbReference>
<keyword evidence="3" id="KW-0804">Transcription</keyword>
<dbReference type="SMART" id="SM00345">
    <property type="entry name" value="HTH_GNTR"/>
    <property type="match status" value="1"/>
</dbReference>
<feature type="domain" description="HTH gntR-type" evidence="4">
    <location>
        <begin position="16"/>
        <end position="83"/>
    </location>
</feature>
<evidence type="ECO:0000256" key="2">
    <source>
        <dbReference type="ARBA" id="ARBA00023125"/>
    </source>
</evidence>
<comment type="caution">
    <text evidence="5">The sequence shown here is derived from an EMBL/GenBank/DDBJ whole genome shotgun (WGS) entry which is preliminary data.</text>
</comment>
<dbReference type="InterPro" id="IPR011711">
    <property type="entry name" value="GntR_C"/>
</dbReference>
<dbReference type="AlphaFoldDB" id="A0A6N6MXA9"/>
<dbReference type="PANTHER" id="PTHR43537">
    <property type="entry name" value="TRANSCRIPTIONAL REGULATOR, GNTR FAMILY"/>
    <property type="match status" value="1"/>
</dbReference>
<proteinExistence type="predicted"/>
<dbReference type="Pfam" id="PF00392">
    <property type="entry name" value="GntR"/>
    <property type="match status" value="1"/>
</dbReference>
<accession>A0A6N6MXA9</accession>
<dbReference type="Gene3D" id="1.10.10.10">
    <property type="entry name" value="Winged helix-like DNA-binding domain superfamily/Winged helix DNA-binding domain"/>
    <property type="match status" value="1"/>
</dbReference>
<keyword evidence="2" id="KW-0238">DNA-binding</keyword>
<evidence type="ECO:0000256" key="3">
    <source>
        <dbReference type="ARBA" id="ARBA00023163"/>
    </source>
</evidence>
<dbReference type="GO" id="GO:0003677">
    <property type="term" value="F:DNA binding"/>
    <property type="evidence" value="ECO:0007669"/>
    <property type="project" value="UniProtKB-KW"/>
</dbReference>
<dbReference type="SUPFAM" id="SSF46785">
    <property type="entry name" value="Winged helix' DNA-binding domain"/>
    <property type="match status" value="1"/>
</dbReference>
<dbReference type="PROSITE" id="PS50949">
    <property type="entry name" value="HTH_GNTR"/>
    <property type="match status" value="1"/>
</dbReference>